<name>A0A8T1VIL1_9STRA</name>
<organism evidence="2 3">
    <name type="scientific">Phytophthora pseudosyringae</name>
    <dbReference type="NCBI Taxonomy" id="221518"/>
    <lineage>
        <taxon>Eukaryota</taxon>
        <taxon>Sar</taxon>
        <taxon>Stramenopiles</taxon>
        <taxon>Oomycota</taxon>
        <taxon>Peronosporomycetes</taxon>
        <taxon>Peronosporales</taxon>
        <taxon>Peronosporaceae</taxon>
        <taxon>Phytophthora</taxon>
    </lineage>
</organism>
<dbReference type="EMBL" id="JAGDFM010000262">
    <property type="protein sequence ID" value="KAG7381107.1"/>
    <property type="molecule type" value="Genomic_DNA"/>
</dbReference>
<evidence type="ECO:0000313" key="3">
    <source>
        <dbReference type="Proteomes" id="UP000694044"/>
    </source>
</evidence>
<sequence>MAGHRPEWSGGDARVIRQHATRTPPRAKMLKAQYWKSRRLADALGIWRWTPILWEHNRTAHASMKTAQGTEVIMEWNPHDDAKRSKNWAVNTVHVKHDISEWLAASRMGATSEADASTV</sequence>
<proteinExistence type="predicted"/>
<reference evidence="2" key="1">
    <citation type="submission" date="2021-02" db="EMBL/GenBank/DDBJ databases">
        <authorList>
            <person name="Palmer J.M."/>
        </authorList>
    </citation>
    <scope>NUCLEOTIDE SEQUENCE</scope>
    <source>
        <strain evidence="2">SCRP734</strain>
    </source>
</reference>
<evidence type="ECO:0000256" key="1">
    <source>
        <dbReference type="SAM" id="MobiDB-lite"/>
    </source>
</evidence>
<gene>
    <name evidence="2" type="ORF">PHYPSEUDO_006483</name>
</gene>
<dbReference type="Proteomes" id="UP000694044">
    <property type="component" value="Unassembled WGS sequence"/>
</dbReference>
<keyword evidence="3" id="KW-1185">Reference proteome</keyword>
<dbReference type="AlphaFoldDB" id="A0A8T1VIL1"/>
<comment type="caution">
    <text evidence="2">The sequence shown here is derived from an EMBL/GenBank/DDBJ whole genome shotgun (WGS) entry which is preliminary data.</text>
</comment>
<evidence type="ECO:0000313" key="2">
    <source>
        <dbReference type="EMBL" id="KAG7381107.1"/>
    </source>
</evidence>
<protein>
    <submittedName>
        <fullName evidence="2">Uncharacterized protein</fullName>
    </submittedName>
</protein>
<accession>A0A8T1VIL1</accession>
<dbReference type="OrthoDB" id="10392169at2759"/>
<feature type="region of interest" description="Disordered" evidence="1">
    <location>
        <begin position="1"/>
        <end position="23"/>
    </location>
</feature>